<gene>
    <name evidence="5" type="ordered locus">Oter_4310</name>
</gene>
<dbReference type="KEGG" id="ote:Oter_4310"/>
<evidence type="ECO:0000313" key="5">
    <source>
        <dbReference type="EMBL" id="ACB77582.1"/>
    </source>
</evidence>
<dbReference type="GO" id="GO:0000976">
    <property type="term" value="F:transcription cis-regulatory region binding"/>
    <property type="evidence" value="ECO:0007669"/>
    <property type="project" value="TreeGrafter"/>
</dbReference>
<dbReference type="EMBL" id="CP001032">
    <property type="protein sequence ID" value="ACB77582.1"/>
    <property type="molecule type" value="Genomic_DNA"/>
</dbReference>
<keyword evidence="6" id="KW-1185">Reference proteome</keyword>
<name>B1ZP93_OPITP</name>
<reference evidence="5 6" key="1">
    <citation type="journal article" date="2011" name="J. Bacteriol.">
        <title>Genome sequence of the verrucomicrobium Opitutus terrae PB90-1, an abundant inhabitant of rice paddy soil ecosystems.</title>
        <authorList>
            <person name="van Passel M.W."/>
            <person name="Kant R."/>
            <person name="Palva A."/>
            <person name="Copeland A."/>
            <person name="Lucas S."/>
            <person name="Lapidus A."/>
            <person name="Glavina del Rio T."/>
            <person name="Pitluck S."/>
            <person name="Goltsman E."/>
            <person name="Clum A."/>
            <person name="Sun H."/>
            <person name="Schmutz J."/>
            <person name="Larimer F.W."/>
            <person name="Land M.L."/>
            <person name="Hauser L."/>
            <person name="Kyrpides N."/>
            <person name="Mikhailova N."/>
            <person name="Richardson P.P."/>
            <person name="Janssen P.H."/>
            <person name="de Vos W.M."/>
            <person name="Smidt H."/>
        </authorList>
    </citation>
    <scope>NUCLEOTIDE SEQUENCE [LARGE SCALE GENOMIC DNA]</scope>
    <source>
        <strain evidence="6">DSM 11246 / JCM 15787 / PB90-1</strain>
    </source>
</reference>
<dbReference type="OrthoDB" id="180112at2"/>
<sequence>MKDRVTLSDVADRAGVHVTTVSLALRNSPRLPESTRSRLQALAKEMGYRPDPFLGALVAYRGGMMPRRNVPTLAYVTNWNSRWGWKEVPAHRKFFAGAESKANELGYKLEHFWLHEPGLSQKRMSKILYSRGIHGLIIASHSREMGDELQFEWEHFSAVKIDYFPHQPPLHNVTNNQTNVIRLAMRKVRAAGYRRIGFVVHRGWDHAVDHNWTAGYCGELEHLPRGDRLPPHLFPTLHPMKRWFNETNASVLADVEPFEKWLRRYRPEVIVAKGDYVLPLFRKLGLQIPRDVAFVNLFLEDPDGSVAGVHQNHDVVGSIAVEILAGQLQHKKFGIPPVATTTFVEGTWFDGASCPIRAVCPDPMAIVAS</sequence>
<dbReference type="Pfam" id="PF00356">
    <property type="entry name" value="LacI"/>
    <property type="match status" value="1"/>
</dbReference>
<dbReference type="SUPFAM" id="SSF53822">
    <property type="entry name" value="Periplasmic binding protein-like I"/>
    <property type="match status" value="1"/>
</dbReference>
<evidence type="ECO:0000313" key="6">
    <source>
        <dbReference type="Proteomes" id="UP000007013"/>
    </source>
</evidence>
<dbReference type="InterPro" id="IPR010982">
    <property type="entry name" value="Lambda_DNA-bd_dom_sf"/>
</dbReference>
<dbReference type="HOGENOM" id="CLU_042649_0_0_0"/>
<dbReference type="PANTHER" id="PTHR30146:SF153">
    <property type="entry name" value="LACTOSE OPERON REPRESSOR"/>
    <property type="match status" value="1"/>
</dbReference>
<dbReference type="Gene3D" id="1.10.260.40">
    <property type="entry name" value="lambda repressor-like DNA-binding domains"/>
    <property type="match status" value="1"/>
</dbReference>
<dbReference type="CDD" id="cd01392">
    <property type="entry name" value="HTH_LacI"/>
    <property type="match status" value="1"/>
</dbReference>
<dbReference type="RefSeq" id="WP_012377108.1">
    <property type="nucleotide sequence ID" value="NC_010571.1"/>
</dbReference>
<dbReference type="STRING" id="452637.Oter_4310"/>
<evidence type="ECO:0000256" key="2">
    <source>
        <dbReference type="ARBA" id="ARBA00023125"/>
    </source>
</evidence>
<feature type="domain" description="HTH lacI-type" evidence="4">
    <location>
        <begin position="5"/>
        <end position="59"/>
    </location>
</feature>
<dbReference type="Gene3D" id="3.40.50.2300">
    <property type="match status" value="2"/>
</dbReference>
<dbReference type="PROSITE" id="PS50932">
    <property type="entry name" value="HTH_LACI_2"/>
    <property type="match status" value="1"/>
</dbReference>
<dbReference type="InterPro" id="IPR000843">
    <property type="entry name" value="HTH_LacI"/>
</dbReference>
<dbReference type="AlphaFoldDB" id="B1ZP93"/>
<dbReference type="GO" id="GO:0003700">
    <property type="term" value="F:DNA-binding transcription factor activity"/>
    <property type="evidence" value="ECO:0007669"/>
    <property type="project" value="TreeGrafter"/>
</dbReference>
<protein>
    <submittedName>
        <fullName evidence="5">Transcriptional regulator, LacI family</fullName>
    </submittedName>
</protein>
<dbReference type="InterPro" id="IPR028082">
    <property type="entry name" value="Peripla_BP_I"/>
</dbReference>
<dbReference type="eggNOG" id="COG1609">
    <property type="taxonomic scope" value="Bacteria"/>
</dbReference>
<dbReference type="Proteomes" id="UP000007013">
    <property type="component" value="Chromosome"/>
</dbReference>
<dbReference type="SMART" id="SM00354">
    <property type="entry name" value="HTH_LACI"/>
    <property type="match status" value="1"/>
</dbReference>
<dbReference type="PANTHER" id="PTHR30146">
    <property type="entry name" value="LACI-RELATED TRANSCRIPTIONAL REPRESSOR"/>
    <property type="match status" value="1"/>
</dbReference>
<proteinExistence type="predicted"/>
<accession>B1ZP93</accession>
<evidence type="ECO:0000256" key="3">
    <source>
        <dbReference type="ARBA" id="ARBA00023163"/>
    </source>
</evidence>
<dbReference type="SUPFAM" id="SSF47413">
    <property type="entry name" value="lambda repressor-like DNA-binding domains"/>
    <property type="match status" value="1"/>
</dbReference>
<organism evidence="5 6">
    <name type="scientific">Opitutus terrae (strain DSM 11246 / JCM 15787 / PB90-1)</name>
    <dbReference type="NCBI Taxonomy" id="452637"/>
    <lineage>
        <taxon>Bacteria</taxon>
        <taxon>Pseudomonadati</taxon>
        <taxon>Verrucomicrobiota</taxon>
        <taxon>Opitutia</taxon>
        <taxon>Opitutales</taxon>
        <taxon>Opitutaceae</taxon>
        <taxon>Opitutus</taxon>
    </lineage>
</organism>
<keyword evidence="1" id="KW-0805">Transcription regulation</keyword>
<evidence type="ECO:0000259" key="4">
    <source>
        <dbReference type="PROSITE" id="PS50932"/>
    </source>
</evidence>
<evidence type="ECO:0000256" key="1">
    <source>
        <dbReference type="ARBA" id="ARBA00023015"/>
    </source>
</evidence>
<keyword evidence="3" id="KW-0804">Transcription</keyword>
<keyword evidence="2" id="KW-0238">DNA-binding</keyword>